<name>A0AAP0Q172_9MAGN</name>
<comment type="caution">
    <text evidence="1">The sequence shown here is derived from an EMBL/GenBank/DDBJ whole genome shotgun (WGS) entry which is preliminary data.</text>
</comment>
<accession>A0AAP0Q172</accession>
<reference evidence="1 2" key="1">
    <citation type="submission" date="2024-01" db="EMBL/GenBank/DDBJ databases">
        <title>Genome assemblies of Stephania.</title>
        <authorList>
            <person name="Yang L."/>
        </authorList>
    </citation>
    <scope>NUCLEOTIDE SEQUENCE [LARGE SCALE GENOMIC DNA]</scope>
    <source>
        <strain evidence="1">YNDBR</strain>
        <tissue evidence="1">Leaf</tissue>
    </source>
</reference>
<dbReference type="EMBL" id="JBBNAF010000002">
    <property type="protein sequence ID" value="KAK9163523.1"/>
    <property type="molecule type" value="Genomic_DNA"/>
</dbReference>
<proteinExistence type="predicted"/>
<sequence>MSSVAIRWSAAHLFRTHHLQKNYPPPPPAVSVCRLPLSPLPPIGRVADQTKRRLVTTSKPVEDCYDIFFGNEILRPNLLWKNQEIFTAMSRSKHYSRLIPLDSVPHKMDIMNP</sequence>
<evidence type="ECO:0000313" key="1">
    <source>
        <dbReference type="EMBL" id="KAK9163523.1"/>
    </source>
</evidence>
<keyword evidence="2" id="KW-1185">Reference proteome</keyword>
<organism evidence="1 2">
    <name type="scientific">Stephania yunnanensis</name>
    <dbReference type="NCBI Taxonomy" id="152371"/>
    <lineage>
        <taxon>Eukaryota</taxon>
        <taxon>Viridiplantae</taxon>
        <taxon>Streptophyta</taxon>
        <taxon>Embryophyta</taxon>
        <taxon>Tracheophyta</taxon>
        <taxon>Spermatophyta</taxon>
        <taxon>Magnoliopsida</taxon>
        <taxon>Ranunculales</taxon>
        <taxon>Menispermaceae</taxon>
        <taxon>Menispermoideae</taxon>
        <taxon>Cissampelideae</taxon>
        <taxon>Stephania</taxon>
    </lineage>
</organism>
<dbReference type="Proteomes" id="UP001420932">
    <property type="component" value="Unassembled WGS sequence"/>
</dbReference>
<gene>
    <name evidence="1" type="ORF">Syun_004425</name>
</gene>
<dbReference type="AlphaFoldDB" id="A0AAP0Q172"/>
<evidence type="ECO:0000313" key="2">
    <source>
        <dbReference type="Proteomes" id="UP001420932"/>
    </source>
</evidence>
<protein>
    <submittedName>
        <fullName evidence="1">Uncharacterized protein</fullName>
    </submittedName>
</protein>